<dbReference type="GeneID" id="20090673"/>
<dbReference type="STRING" id="157072.A0A024TDB9"/>
<sequence>MAEAQQTKPKCDGPTVDEKRRLLLAYQEGDDWLLVAKHNGIPVTTAHRIVSTGHVDNNPRGGARPQTTKATPDMREAMERYFDKNCQYTLAAIQHLIKIDFNGVHISLQTVR</sequence>
<dbReference type="VEuPathDB" id="FungiDB:H310_13623"/>
<dbReference type="RefSeq" id="XP_008879408.1">
    <property type="nucleotide sequence ID" value="XM_008881186.1"/>
</dbReference>
<dbReference type="InterPro" id="IPR009057">
    <property type="entry name" value="Homeodomain-like_sf"/>
</dbReference>
<accession>A0A024TDB9</accession>
<dbReference type="SUPFAM" id="SSF46689">
    <property type="entry name" value="Homeodomain-like"/>
    <property type="match status" value="1"/>
</dbReference>
<reference evidence="1" key="1">
    <citation type="submission" date="2013-12" db="EMBL/GenBank/DDBJ databases">
        <title>The Genome Sequence of Aphanomyces invadans NJM9701.</title>
        <authorList>
            <consortium name="The Broad Institute Genomics Platform"/>
            <person name="Russ C."/>
            <person name="Tyler B."/>
            <person name="van West P."/>
            <person name="Dieguez-Uribeondo J."/>
            <person name="Young S.K."/>
            <person name="Zeng Q."/>
            <person name="Gargeya S."/>
            <person name="Fitzgerald M."/>
            <person name="Abouelleil A."/>
            <person name="Alvarado L."/>
            <person name="Chapman S.B."/>
            <person name="Gainer-Dewar J."/>
            <person name="Goldberg J."/>
            <person name="Griggs A."/>
            <person name="Gujja S."/>
            <person name="Hansen M."/>
            <person name="Howarth C."/>
            <person name="Imamovic A."/>
            <person name="Ireland A."/>
            <person name="Larimer J."/>
            <person name="McCowan C."/>
            <person name="Murphy C."/>
            <person name="Pearson M."/>
            <person name="Poon T.W."/>
            <person name="Priest M."/>
            <person name="Roberts A."/>
            <person name="Saif S."/>
            <person name="Shea T."/>
            <person name="Sykes S."/>
            <person name="Wortman J."/>
            <person name="Nusbaum C."/>
            <person name="Birren B."/>
        </authorList>
    </citation>
    <scope>NUCLEOTIDE SEQUENCE [LARGE SCALE GENOMIC DNA]</scope>
    <source>
        <strain evidence="1">NJM9701</strain>
    </source>
</reference>
<organism evidence="1">
    <name type="scientific">Aphanomyces invadans</name>
    <dbReference type="NCBI Taxonomy" id="157072"/>
    <lineage>
        <taxon>Eukaryota</taxon>
        <taxon>Sar</taxon>
        <taxon>Stramenopiles</taxon>
        <taxon>Oomycota</taxon>
        <taxon>Saprolegniomycetes</taxon>
        <taxon>Saprolegniales</taxon>
        <taxon>Verrucalvaceae</taxon>
        <taxon>Aphanomyces</taxon>
    </lineage>
</organism>
<dbReference type="AlphaFoldDB" id="A0A024TDB9"/>
<proteinExistence type="predicted"/>
<gene>
    <name evidence="1" type="ORF">H310_13623</name>
</gene>
<dbReference type="OrthoDB" id="97072at2759"/>
<protein>
    <submittedName>
        <fullName evidence="1">Uncharacterized protein</fullName>
    </submittedName>
</protein>
<name>A0A024TDB9_9STRA</name>
<evidence type="ECO:0000313" key="1">
    <source>
        <dbReference type="EMBL" id="ETV91984.1"/>
    </source>
</evidence>
<dbReference type="EMBL" id="KI914005">
    <property type="protein sequence ID" value="ETV91984.1"/>
    <property type="molecule type" value="Genomic_DNA"/>
</dbReference>